<sequence length="358" mass="38013">MTASSIKDPIPAIRKFLAGLPVQSDASEDSRKDSAGQVLCAMVDAGLDRLSLPGGGQTLQRWRALAAVAAHDLSLAKLYEAHTDALAILAEAGMENEQPLRVWGVWCAEPPQAKLDIHHPAAEESGTVVLDGVKAWCSGANAITHAVVSGWNRDGRPCLAAVDLDQSGITVTNEGWHAVGMAETASVDVLFDNVRGMAVGGADFYTVRPGFWHGGAGIAACWYGAAAQLALYLRQRLSDKGNPHALAQLGRADVALSACAASLHAAAQYIDAAPTSDAYRLAMRVRLIAEDTANHVMQAFGRALGAAPLCRDPWAARMMADLPVFLRQSHADRDLEALAHSLLQRDGETENGGEEWQL</sequence>
<proteinExistence type="predicted"/>
<dbReference type="InterPro" id="IPR009100">
    <property type="entry name" value="AcylCoA_DH/oxidase_NM_dom_sf"/>
</dbReference>
<dbReference type="Gene3D" id="2.40.110.10">
    <property type="entry name" value="Butyryl-CoA Dehydrogenase, subunit A, domain 2"/>
    <property type="match status" value="1"/>
</dbReference>
<organism evidence="1 2">
    <name type="scientific">Herbaspirillum rhizosphaerae</name>
    <dbReference type="NCBI Taxonomy" id="346179"/>
    <lineage>
        <taxon>Bacteria</taxon>
        <taxon>Pseudomonadati</taxon>
        <taxon>Pseudomonadota</taxon>
        <taxon>Betaproteobacteria</taxon>
        <taxon>Burkholderiales</taxon>
        <taxon>Oxalobacteraceae</taxon>
        <taxon>Herbaspirillum</taxon>
    </lineage>
</organism>
<gene>
    <name evidence="1" type="ORF">PQR63_09925</name>
</gene>
<name>A0ABW8Z969_9BURK</name>
<reference evidence="1 2" key="1">
    <citation type="journal article" date="2024" name="Chem. Sci.">
        <title>Discovery of megapolipeptins by genome mining of a Burkholderiales bacteria collection.</title>
        <authorList>
            <person name="Paulo B.S."/>
            <person name="Recchia M.J.J."/>
            <person name="Lee S."/>
            <person name="Fergusson C.H."/>
            <person name="Romanowski S.B."/>
            <person name="Hernandez A."/>
            <person name="Krull N."/>
            <person name="Liu D.Y."/>
            <person name="Cavanagh H."/>
            <person name="Bos A."/>
            <person name="Gray C.A."/>
            <person name="Murphy B.T."/>
            <person name="Linington R.G."/>
            <person name="Eustaquio A.S."/>
        </authorList>
    </citation>
    <scope>NUCLEOTIDE SEQUENCE [LARGE SCALE GENOMIC DNA]</scope>
    <source>
        <strain evidence="1 2">RL21-008-BIB-B</strain>
    </source>
</reference>
<dbReference type="Proteomes" id="UP001629214">
    <property type="component" value="Unassembled WGS sequence"/>
</dbReference>
<protein>
    <submittedName>
        <fullName evidence="1">Acyl-CoA dehydrogenase</fullName>
    </submittedName>
</protein>
<accession>A0ABW8Z969</accession>
<dbReference type="RefSeq" id="WP_408167700.1">
    <property type="nucleotide sequence ID" value="NZ_JAQQFR010000005.1"/>
</dbReference>
<evidence type="ECO:0000313" key="1">
    <source>
        <dbReference type="EMBL" id="MFL9878701.1"/>
    </source>
</evidence>
<comment type="caution">
    <text evidence="1">The sequence shown here is derived from an EMBL/GenBank/DDBJ whole genome shotgun (WGS) entry which is preliminary data.</text>
</comment>
<evidence type="ECO:0000313" key="2">
    <source>
        <dbReference type="Proteomes" id="UP001629214"/>
    </source>
</evidence>
<dbReference type="EMBL" id="JAQQFR010000005">
    <property type="protein sequence ID" value="MFL9878701.1"/>
    <property type="molecule type" value="Genomic_DNA"/>
</dbReference>
<dbReference type="InterPro" id="IPR046373">
    <property type="entry name" value="Acyl-CoA_Oxase/DH_mid-dom_sf"/>
</dbReference>
<keyword evidence="2" id="KW-1185">Reference proteome</keyword>
<dbReference type="SUPFAM" id="SSF56645">
    <property type="entry name" value="Acyl-CoA dehydrogenase NM domain-like"/>
    <property type="match status" value="1"/>
</dbReference>